<feature type="chain" id="PRO_5021207837" description="Aminopeptidase N" evidence="14">
    <location>
        <begin position="34"/>
        <end position="497"/>
    </location>
</feature>
<evidence type="ECO:0000259" key="15">
    <source>
        <dbReference type="Pfam" id="PF01433"/>
    </source>
</evidence>
<dbReference type="AlphaFoldDB" id="A0A4Y3RB80"/>
<evidence type="ECO:0000256" key="7">
    <source>
        <dbReference type="ARBA" id="ARBA00022670"/>
    </source>
</evidence>
<dbReference type="InterPro" id="IPR050344">
    <property type="entry name" value="Peptidase_M1_aminopeptidases"/>
</dbReference>
<dbReference type="InterPro" id="IPR014782">
    <property type="entry name" value="Peptidase_M1_dom"/>
</dbReference>
<comment type="catalytic activity">
    <reaction evidence="1">
        <text>Release of an N-terminal amino acid, Xaa-|-Yaa- from a peptide, amide or arylamide. Xaa is preferably Ala, but may be most amino acids including Pro (slow action). When a terminal hydrophobic residue is followed by a prolyl residue, the two may be released as an intact Xaa-Pro dipeptide.</text>
        <dbReference type="EC" id="3.4.11.2"/>
    </reaction>
</comment>
<dbReference type="EC" id="3.4.11.2" evidence="4"/>
<evidence type="ECO:0000313" key="17">
    <source>
        <dbReference type="Proteomes" id="UP000319210"/>
    </source>
</evidence>
<dbReference type="GO" id="GO:0005737">
    <property type="term" value="C:cytoplasm"/>
    <property type="evidence" value="ECO:0007669"/>
    <property type="project" value="TreeGrafter"/>
</dbReference>
<keyword evidence="9" id="KW-0378">Hydrolase</keyword>
<evidence type="ECO:0000256" key="11">
    <source>
        <dbReference type="ARBA" id="ARBA00023049"/>
    </source>
</evidence>
<proteinExistence type="inferred from homology"/>
<dbReference type="InterPro" id="IPR001930">
    <property type="entry name" value="Peptidase_M1"/>
</dbReference>
<evidence type="ECO:0000256" key="3">
    <source>
        <dbReference type="ARBA" id="ARBA00010136"/>
    </source>
</evidence>
<evidence type="ECO:0000256" key="1">
    <source>
        <dbReference type="ARBA" id="ARBA00000098"/>
    </source>
</evidence>
<dbReference type="GO" id="GO:0005615">
    <property type="term" value="C:extracellular space"/>
    <property type="evidence" value="ECO:0007669"/>
    <property type="project" value="TreeGrafter"/>
</dbReference>
<dbReference type="GO" id="GO:0070006">
    <property type="term" value="F:metalloaminopeptidase activity"/>
    <property type="evidence" value="ECO:0007669"/>
    <property type="project" value="TreeGrafter"/>
</dbReference>
<accession>A0A4Y3RB80</accession>
<name>A0A4Y3RB80_STRCI</name>
<reference evidence="16 17" key="1">
    <citation type="submission" date="2019-06" db="EMBL/GenBank/DDBJ databases">
        <title>Whole genome shotgun sequence of Streptomyces cacaoi subsp. cacaoi NBRC 12748.</title>
        <authorList>
            <person name="Hosoyama A."/>
            <person name="Uohara A."/>
            <person name="Ohji S."/>
            <person name="Ichikawa N."/>
        </authorList>
    </citation>
    <scope>NUCLEOTIDE SEQUENCE [LARGE SCALE GENOMIC DNA]</scope>
    <source>
        <strain evidence="16 17">NBRC 12748</strain>
    </source>
</reference>
<dbReference type="Proteomes" id="UP000319210">
    <property type="component" value="Unassembled WGS sequence"/>
</dbReference>
<feature type="domain" description="Peptidase M1 membrane alanine aminopeptidase" evidence="15">
    <location>
        <begin position="318"/>
        <end position="480"/>
    </location>
</feature>
<dbReference type="PRINTS" id="PR00756">
    <property type="entry name" value="ALADIPTASE"/>
</dbReference>
<dbReference type="OrthoDB" id="100605at2"/>
<evidence type="ECO:0000256" key="8">
    <source>
        <dbReference type="ARBA" id="ARBA00022723"/>
    </source>
</evidence>
<keyword evidence="14" id="KW-0732">Signal</keyword>
<dbReference type="RefSeq" id="WP_086815472.1">
    <property type="nucleotide sequence ID" value="NZ_BJMM01000072.1"/>
</dbReference>
<keyword evidence="6" id="KW-0031">Aminopeptidase</keyword>
<evidence type="ECO:0000256" key="10">
    <source>
        <dbReference type="ARBA" id="ARBA00022833"/>
    </source>
</evidence>
<keyword evidence="11 16" id="KW-0482">Metalloprotease</keyword>
<dbReference type="GO" id="GO:0016285">
    <property type="term" value="F:alanyl aminopeptidase activity"/>
    <property type="evidence" value="ECO:0007669"/>
    <property type="project" value="UniProtKB-EC"/>
</dbReference>
<dbReference type="Pfam" id="PF01433">
    <property type="entry name" value="Peptidase_M1"/>
    <property type="match status" value="1"/>
</dbReference>
<dbReference type="SUPFAM" id="SSF63737">
    <property type="entry name" value="Leukotriene A4 hydrolase N-terminal domain"/>
    <property type="match status" value="1"/>
</dbReference>
<evidence type="ECO:0000256" key="12">
    <source>
        <dbReference type="ARBA" id="ARBA00029811"/>
    </source>
</evidence>
<dbReference type="GO" id="GO:0008270">
    <property type="term" value="F:zinc ion binding"/>
    <property type="evidence" value="ECO:0007669"/>
    <property type="project" value="InterPro"/>
</dbReference>
<sequence>MSRSRSNALSRAGLGATATAVVLGLTACTAASASPADAPARPGAAGLGDSVQPGLGNGGYDVRHYALGMRFAEDLKSYTATTVLKARATRALSRFNLDLTGTEVRSVRVDGQAAHWSRSGEELRITPPEDLPEGAGFTVRVRVGAKVPTAEEAAKLGTSAYGMVRYGGFVQTAAQPSGAHRIAALADHPAQKAPATLTVTAPSRFGTIANGEQTSSRSAGGWTERRFETRQALATQLLQIGVGPFRVVERKGPHGVRLRHAVPRDQAGKILPQLDATVPRILEFLTGRLGTFPQRTYGVYATPAGGELETQSLALMPADQLTAQGMQENGTDGVLAHEAVHEYFGNSVSPHRWSDLWLSEGHAVLYQYLWSQAEHGTRLEKAMRNAYERANKELRASGPVAAPRREAFEPRDRAPYGWGAYQGGALALYALQQKVGERTFQDIERAWVRENRDGTGSTAGFVRLASRVAGQDLKPFLHSWLYSTKLPKMPGHPDWSA</sequence>
<evidence type="ECO:0000256" key="14">
    <source>
        <dbReference type="SAM" id="SignalP"/>
    </source>
</evidence>
<dbReference type="CDD" id="cd09603">
    <property type="entry name" value="M1_APN_like"/>
    <property type="match status" value="1"/>
</dbReference>
<dbReference type="InterPro" id="IPR042097">
    <property type="entry name" value="Aminopeptidase_N-like_N_sf"/>
</dbReference>
<comment type="caution">
    <text evidence="16">The sequence shown here is derived from an EMBL/GenBank/DDBJ whole genome shotgun (WGS) entry which is preliminary data.</text>
</comment>
<organism evidence="16 17">
    <name type="scientific">Streptomyces cacaoi</name>
    <dbReference type="NCBI Taxonomy" id="1898"/>
    <lineage>
        <taxon>Bacteria</taxon>
        <taxon>Bacillati</taxon>
        <taxon>Actinomycetota</taxon>
        <taxon>Actinomycetes</taxon>
        <taxon>Kitasatosporales</taxon>
        <taxon>Streptomycetaceae</taxon>
        <taxon>Streptomyces</taxon>
    </lineage>
</organism>
<feature type="signal peptide" evidence="14">
    <location>
        <begin position="1"/>
        <end position="33"/>
    </location>
</feature>
<dbReference type="GO" id="GO:0042277">
    <property type="term" value="F:peptide binding"/>
    <property type="evidence" value="ECO:0007669"/>
    <property type="project" value="TreeGrafter"/>
</dbReference>
<keyword evidence="10" id="KW-0862">Zinc</keyword>
<dbReference type="GO" id="GO:0043171">
    <property type="term" value="P:peptide catabolic process"/>
    <property type="evidence" value="ECO:0007669"/>
    <property type="project" value="TreeGrafter"/>
</dbReference>
<evidence type="ECO:0000313" key="16">
    <source>
        <dbReference type="EMBL" id="GEB53947.1"/>
    </source>
</evidence>
<gene>
    <name evidence="16" type="ORF">SCA03_64980</name>
</gene>
<dbReference type="PANTHER" id="PTHR11533">
    <property type="entry name" value="PROTEASE M1 ZINC METALLOPROTEASE"/>
    <property type="match status" value="1"/>
</dbReference>
<keyword evidence="17" id="KW-1185">Reference proteome</keyword>
<evidence type="ECO:0000256" key="9">
    <source>
        <dbReference type="ARBA" id="ARBA00022801"/>
    </source>
</evidence>
<dbReference type="Gene3D" id="2.60.40.1730">
    <property type="entry name" value="tricorn interacting facor f3 domain"/>
    <property type="match status" value="1"/>
</dbReference>
<dbReference type="SUPFAM" id="SSF55486">
    <property type="entry name" value="Metalloproteases ('zincins'), catalytic domain"/>
    <property type="match status" value="1"/>
</dbReference>
<protein>
    <recommendedName>
        <fullName evidence="5">Aminopeptidase N</fullName>
        <ecNumber evidence="4">3.4.11.2</ecNumber>
    </recommendedName>
    <alternativeName>
        <fullName evidence="12">Alanine aminopeptidase</fullName>
    </alternativeName>
    <alternativeName>
        <fullName evidence="13">Lysyl aminopeptidase</fullName>
    </alternativeName>
</protein>
<evidence type="ECO:0000256" key="13">
    <source>
        <dbReference type="ARBA" id="ARBA00031533"/>
    </source>
</evidence>
<dbReference type="PANTHER" id="PTHR11533:SF174">
    <property type="entry name" value="PUROMYCIN-SENSITIVE AMINOPEPTIDASE-RELATED"/>
    <property type="match status" value="1"/>
</dbReference>
<keyword evidence="8" id="KW-0479">Metal-binding</keyword>
<dbReference type="Gene3D" id="1.10.390.10">
    <property type="entry name" value="Neutral Protease Domain 2"/>
    <property type="match status" value="1"/>
</dbReference>
<dbReference type="GO" id="GO:0006508">
    <property type="term" value="P:proteolysis"/>
    <property type="evidence" value="ECO:0007669"/>
    <property type="project" value="UniProtKB-KW"/>
</dbReference>
<keyword evidence="7 16" id="KW-0645">Protease</keyword>
<dbReference type="InterPro" id="IPR027268">
    <property type="entry name" value="Peptidase_M4/M1_CTD_sf"/>
</dbReference>
<dbReference type="PROSITE" id="PS51257">
    <property type="entry name" value="PROKAR_LIPOPROTEIN"/>
    <property type="match status" value="1"/>
</dbReference>
<dbReference type="EMBL" id="BJMM01000072">
    <property type="protein sequence ID" value="GEB53947.1"/>
    <property type="molecule type" value="Genomic_DNA"/>
</dbReference>
<comment type="similarity">
    <text evidence="3">Belongs to the peptidase M1 family.</text>
</comment>
<evidence type="ECO:0000256" key="6">
    <source>
        <dbReference type="ARBA" id="ARBA00022438"/>
    </source>
</evidence>
<evidence type="ECO:0000256" key="4">
    <source>
        <dbReference type="ARBA" id="ARBA00012564"/>
    </source>
</evidence>
<evidence type="ECO:0000256" key="5">
    <source>
        <dbReference type="ARBA" id="ARBA00015611"/>
    </source>
</evidence>
<evidence type="ECO:0000256" key="2">
    <source>
        <dbReference type="ARBA" id="ARBA00001947"/>
    </source>
</evidence>
<dbReference type="GO" id="GO:0016020">
    <property type="term" value="C:membrane"/>
    <property type="evidence" value="ECO:0007669"/>
    <property type="project" value="TreeGrafter"/>
</dbReference>
<comment type="cofactor">
    <cofactor evidence="2">
        <name>Zn(2+)</name>
        <dbReference type="ChEBI" id="CHEBI:29105"/>
    </cofactor>
</comment>